<sequence>MYYPYVNQPQQFRQSSQRMMTVTGTGTTSVRPDTVSIQLEVQTQSESLSQAQQENTQTMNQVIQTLLNLRIPEENIQTTGFNIFPMYDYVDGEQQFRGYQVTNTITVKLTNIDQAGHVIDAAVKNGVNQVSNIQFSIENPQKYYQQSLNEALKDAQAKAQTIAGSMQLNLDPVPIKIIEQINEPPTTYKTFTATDGSSTPIQSGQLSINATVKVKFQY</sequence>
<dbReference type="Pfam" id="PF04402">
    <property type="entry name" value="SIMPL"/>
    <property type="match status" value="1"/>
</dbReference>
<keyword evidence="2" id="KW-1185">Reference proteome</keyword>
<dbReference type="InterPro" id="IPR052022">
    <property type="entry name" value="26kDa_periplasmic_antigen"/>
</dbReference>
<gene>
    <name evidence="1" type="ORF">CIL05_09860</name>
</gene>
<dbReference type="PANTHER" id="PTHR34387">
    <property type="entry name" value="SLR1258 PROTEIN"/>
    <property type="match status" value="1"/>
</dbReference>
<accession>A0A2A2ID62</accession>
<dbReference type="PANTHER" id="PTHR34387:SF1">
    <property type="entry name" value="PERIPLASMIC IMMUNOGENIC PROTEIN"/>
    <property type="match status" value="1"/>
</dbReference>
<evidence type="ECO:0008006" key="3">
    <source>
        <dbReference type="Google" id="ProtNLM"/>
    </source>
</evidence>
<evidence type="ECO:0000313" key="2">
    <source>
        <dbReference type="Proteomes" id="UP000218887"/>
    </source>
</evidence>
<dbReference type="OrthoDB" id="9785192at2"/>
<dbReference type="GO" id="GO:0006974">
    <property type="term" value="P:DNA damage response"/>
    <property type="evidence" value="ECO:0007669"/>
    <property type="project" value="TreeGrafter"/>
</dbReference>
<dbReference type="Gene3D" id="3.30.70.2970">
    <property type="entry name" value="Protein of unknown function (DUF541), domain 2"/>
    <property type="match status" value="1"/>
</dbReference>
<dbReference type="AlphaFoldDB" id="A0A2A2ID62"/>
<dbReference type="InterPro" id="IPR007497">
    <property type="entry name" value="SIMPL/DUF541"/>
</dbReference>
<name>A0A2A2ID62_9BACI</name>
<organism evidence="1 2">
    <name type="scientific">Virgibacillus profundi</name>
    <dbReference type="NCBI Taxonomy" id="2024555"/>
    <lineage>
        <taxon>Bacteria</taxon>
        <taxon>Bacillati</taxon>
        <taxon>Bacillota</taxon>
        <taxon>Bacilli</taxon>
        <taxon>Bacillales</taxon>
        <taxon>Bacillaceae</taxon>
        <taxon>Virgibacillus</taxon>
    </lineage>
</organism>
<proteinExistence type="predicted"/>
<dbReference type="Proteomes" id="UP000218887">
    <property type="component" value="Unassembled WGS sequence"/>
</dbReference>
<dbReference type="Gene3D" id="3.30.110.170">
    <property type="entry name" value="Protein of unknown function (DUF541), domain 1"/>
    <property type="match status" value="1"/>
</dbReference>
<reference evidence="1 2" key="1">
    <citation type="submission" date="2017-08" db="EMBL/GenBank/DDBJ databases">
        <title>Virgibacillus indicus sp. nov. and Virgibacillus profoundi sp. nov, two moderately halophilic bacteria isolated from marine sediment by using the Microfluidic Streak Plate.</title>
        <authorList>
            <person name="Xu B."/>
            <person name="Hu B."/>
            <person name="Wang J."/>
            <person name="Zhu Y."/>
            <person name="Huang L."/>
            <person name="Du W."/>
            <person name="Huang Y."/>
        </authorList>
    </citation>
    <scope>NUCLEOTIDE SEQUENCE [LARGE SCALE GENOMIC DNA]</scope>
    <source>
        <strain evidence="1 2">IO3-P3-H5</strain>
    </source>
</reference>
<evidence type="ECO:0000313" key="1">
    <source>
        <dbReference type="EMBL" id="PAV29669.1"/>
    </source>
</evidence>
<protein>
    <recommendedName>
        <fullName evidence="3">SIMPL domain-containing protein</fullName>
    </recommendedName>
</protein>
<dbReference type="RefSeq" id="WP_095655369.1">
    <property type="nucleotide sequence ID" value="NZ_NPOA01000006.1"/>
</dbReference>
<dbReference type="EMBL" id="NPOA01000006">
    <property type="protein sequence ID" value="PAV29669.1"/>
    <property type="molecule type" value="Genomic_DNA"/>
</dbReference>
<comment type="caution">
    <text evidence="1">The sequence shown here is derived from an EMBL/GenBank/DDBJ whole genome shotgun (WGS) entry which is preliminary data.</text>
</comment>